<evidence type="ECO:0000256" key="4">
    <source>
        <dbReference type="PROSITE-ProRule" id="PRU00175"/>
    </source>
</evidence>
<dbReference type="PROSITE" id="PS00518">
    <property type="entry name" value="ZF_RING_1"/>
    <property type="match status" value="1"/>
</dbReference>
<dbReference type="GO" id="GO:0008270">
    <property type="term" value="F:zinc ion binding"/>
    <property type="evidence" value="ECO:0007669"/>
    <property type="project" value="UniProtKB-KW"/>
</dbReference>
<keyword evidence="6" id="KW-0472">Membrane</keyword>
<evidence type="ECO:0000256" key="2">
    <source>
        <dbReference type="ARBA" id="ARBA00022771"/>
    </source>
</evidence>
<feature type="compositionally biased region" description="Low complexity" evidence="5">
    <location>
        <begin position="200"/>
        <end position="214"/>
    </location>
</feature>
<evidence type="ECO:0000256" key="3">
    <source>
        <dbReference type="ARBA" id="ARBA00022833"/>
    </source>
</evidence>
<dbReference type="SUPFAM" id="SSF57850">
    <property type="entry name" value="RING/U-box"/>
    <property type="match status" value="1"/>
</dbReference>
<organism evidence="9">
    <name type="scientific">Thrips palmi</name>
    <name type="common">Melon thrips</name>
    <dbReference type="NCBI Taxonomy" id="161013"/>
    <lineage>
        <taxon>Eukaryota</taxon>
        <taxon>Metazoa</taxon>
        <taxon>Ecdysozoa</taxon>
        <taxon>Arthropoda</taxon>
        <taxon>Hexapoda</taxon>
        <taxon>Insecta</taxon>
        <taxon>Pterygota</taxon>
        <taxon>Neoptera</taxon>
        <taxon>Paraneoptera</taxon>
        <taxon>Thysanoptera</taxon>
        <taxon>Terebrantia</taxon>
        <taxon>Thripoidea</taxon>
        <taxon>Thripidae</taxon>
        <taxon>Thrips</taxon>
    </lineage>
</organism>
<dbReference type="Proteomes" id="UP000515158">
    <property type="component" value="Unplaced"/>
</dbReference>
<dbReference type="AlphaFoldDB" id="A0A6P9A3W6"/>
<evidence type="ECO:0000256" key="6">
    <source>
        <dbReference type="SAM" id="Phobius"/>
    </source>
</evidence>
<feature type="domain" description="RING-type" evidence="7">
    <location>
        <begin position="351"/>
        <end position="384"/>
    </location>
</feature>
<evidence type="ECO:0000259" key="7">
    <source>
        <dbReference type="PROSITE" id="PS50089"/>
    </source>
</evidence>
<evidence type="ECO:0000256" key="1">
    <source>
        <dbReference type="ARBA" id="ARBA00022723"/>
    </source>
</evidence>
<evidence type="ECO:0000256" key="5">
    <source>
        <dbReference type="SAM" id="MobiDB-lite"/>
    </source>
</evidence>
<feature type="transmembrane region" description="Helical" evidence="6">
    <location>
        <begin position="388"/>
        <end position="406"/>
    </location>
</feature>
<keyword evidence="2 4" id="KW-0863">Zinc-finger</keyword>
<feature type="region of interest" description="Disordered" evidence="5">
    <location>
        <begin position="327"/>
        <end position="347"/>
    </location>
</feature>
<keyword evidence="6" id="KW-1133">Transmembrane helix</keyword>
<feature type="region of interest" description="Disordered" evidence="5">
    <location>
        <begin position="126"/>
        <end position="173"/>
    </location>
</feature>
<keyword evidence="8" id="KW-1185">Reference proteome</keyword>
<accession>A0A6P9A3W6</accession>
<feature type="compositionally biased region" description="Pro residues" evidence="5">
    <location>
        <begin position="336"/>
        <end position="345"/>
    </location>
</feature>
<dbReference type="GeneID" id="117652053"/>
<sequence>MTFTINFNISGASSTFLPQLFGQFMNQRALCETAKQNEFQSARVVEIDSAPVEIDSAPVEIESAPVEIESAPVEIESAPAVEEIEPACVVVDEPEVTSTEPAEVVDLCRSPSPDFSFLQDFSDNEEAAVDDPDEDDFLPSRNIRMPSPPLCPRPKRSLSLSGRSDGKRPMLASNYRFGHSSQQSTSIAVNSLAQAKALASSSASNSARRTSESAMSSTEQGNLVQARAAIASTSTAGSAGRSFKPDNLAMARAAMSSASGSGTQSETTGMASASSASASSSRPLDVSRARAAMVAMAQWRPRTAPAAAPAASAQAAAGAAPAIEEAAAPDEAAPAPGAPNNPEPPQRSGICSVCLEKEVEAMLRCKHLFCIPCLQALKAHAFNCCTAALLYLWVVLPLFVFVMTFLHDGFSQ</sequence>
<dbReference type="CDD" id="cd16449">
    <property type="entry name" value="RING-HC"/>
    <property type="match status" value="1"/>
</dbReference>
<feature type="compositionally biased region" description="Low complexity" evidence="5">
    <location>
        <begin position="254"/>
        <end position="281"/>
    </location>
</feature>
<dbReference type="KEGG" id="tpal:117652053"/>
<keyword evidence="6" id="KW-0812">Transmembrane</keyword>
<dbReference type="InterPro" id="IPR001841">
    <property type="entry name" value="Znf_RING"/>
</dbReference>
<proteinExistence type="predicted"/>
<feature type="region of interest" description="Disordered" evidence="5">
    <location>
        <begin position="254"/>
        <end position="284"/>
    </location>
</feature>
<evidence type="ECO:0000313" key="9">
    <source>
        <dbReference type="RefSeq" id="XP_034252578.1"/>
    </source>
</evidence>
<name>A0A6P9A3W6_THRPL</name>
<evidence type="ECO:0000313" key="8">
    <source>
        <dbReference type="Proteomes" id="UP000515158"/>
    </source>
</evidence>
<protein>
    <submittedName>
        <fullName evidence="9">Guanine nucleotide-binding protein G(S) subunit alpha isoforms XLas-like</fullName>
    </submittedName>
</protein>
<feature type="region of interest" description="Disordered" evidence="5">
    <location>
        <begin position="200"/>
        <end position="221"/>
    </location>
</feature>
<keyword evidence="3" id="KW-0862">Zinc</keyword>
<feature type="compositionally biased region" description="Acidic residues" evidence="5">
    <location>
        <begin position="126"/>
        <end position="137"/>
    </location>
</feature>
<dbReference type="InterPro" id="IPR017907">
    <property type="entry name" value="Znf_RING_CS"/>
</dbReference>
<reference evidence="9" key="1">
    <citation type="submission" date="2025-08" db="UniProtKB">
        <authorList>
            <consortium name="RefSeq"/>
        </authorList>
    </citation>
    <scope>IDENTIFICATION</scope>
    <source>
        <tissue evidence="9">Total insect</tissue>
    </source>
</reference>
<dbReference type="InParanoid" id="A0A6P9A3W6"/>
<dbReference type="RefSeq" id="XP_034252578.1">
    <property type="nucleotide sequence ID" value="XM_034396687.1"/>
</dbReference>
<keyword evidence="1" id="KW-0479">Metal-binding</keyword>
<dbReference type="PROSITE" id="PS50089">
    <property type="entry name" value="ZF_RING_2"/>
    <property type="match status" value="1"/>
</dbReference>
<gene>
    <name evidence="9" type="primary">LOC117652053</name>
</gene>